<gene>
    <name evidence="16" type="ORF">FGG08_007338</name>
</gene>
<evidence type="ECO:0000256" key="9">
    <source>
        <dbReference type="ARBA" id="ARBA00025661"/>
    </source>
</evidence>
<dbReference type="Pfam" id="PF11597">
    <property type="entry name" value="Med13_N"/>
    <property type="match status" value="1"/>
</dbReference>
<feature type="compositionally biased region" description="Acidic residues" evidence="12">
    <location>
        <begin position="1001"/>
        <end position="1015"/>
    </location>
</feature>
<protein>
    <recommendedName>
        <fullName evidence="3 11">Mediator of RNA polymerase II transcription subunit 13</fullName>
    </recommendedName>
    <alternativeName>
        <fullName evidence="10 11">Mediator complex subunit 13</fullName>
    </alternativeName>
</protein>
<evidence type="ECO:0000259" key="14">
    <source>
        <dbReference type="Pfam" id="PF11597"/>
    </source>
</evidence>
<reference evidence="16" key="1">
    <citation type="submission" date="2021-03" db="EMBL/GenBank/DDBJ databases">
        <title>Comparative genomics and phylogenomic investigation of the class Geoglossomycetes provide insights into ecological specialization and systematics.</title>
        <authorList>
            <person name="Melie T."/>
            <person name="Pirro S."/>
            <person name="Miller A.N."/>
            <person name="Quandt A."/>
        </authorList>
    </citation>
    <scope>NUCLEOTIDE SEQUENCE</scope>
    <source>
        <strain evidence="16">GBOQ0MN5Z8</strain>
    </source>
</reference>
<feature type="compositionally biased region" description="Polar residues" evidence="12">
    <location>
        <begin position="149"/>
        <end position="162"/>
    </location>
</feature>
<keyword evidence="5 11" id="KW-0805">Transcription regulation</keyword>
<dbReference type="EMBL" id="JAGHQL010000281">
    <property type="protein sequence ID" value="KAH0534059.1"/>
    <property type="molecule type" value="Genomic_DNA"/>
</dbReference>
<comment type="similarity">
    <text evidence="2 11">Belongs to the Mediator complex subunit 13 family.</text>
</comment>
<evidence type="ECO:0000256" key="3">
    <source>
        <dbReference type="ARBA" id="ARBA00019618"/>
    </source>
</evidence>
<evidence type="ECO:0000256" key="7">
    <source>
        <dbReference type="ARBA" id="ARBA00023163"/>
    </source>
</evidence>
<feature type="compositionally biased region" description="Polar residues" evidence="12">
    <location>
        <begin position="1613"/>
        <end position="1626"/>
    </location>
</feature>
<feature type="region of interest" description="Disordered" evidence="12">
    <location>
        <begin position="800"/>
        <end position="825"/>
    </location>
</feature>
<keyword evidence="4 11" id="KW-0678">Repressor</keyword>
<organism evidence="16 17">
    <name type="scientific">Glutinoglossum americanum</name>
    <dbReference type="NCBI Taxonomy" id="1670608"/>
    <lineage>
        <taxon>Eukaryota</taxon>
        <taxon>Fungi</taxon>
        <taxon>Dikarya</taxon>
        <taxon>Ascomycota</taxon>
        <taxon>Pezizomycotina</taxon>
        <taxon>Geoglossomycetes</taxon>
        <taxon>Geoglossales</taxon>
        <taxon>Geoglossaceae</taxon>
        <taxon>Glutinoglossum</taxon>
    </lineage>
</organism>
<sequence>MEFPGNCLTNVLKIENHSAIHYSVYTVVPLESDPQNVDALENPYIHTYPATPPPNPPSGANFRNNKGLLRKAEKLCRERGLNVTSRLDRLELWIFECGVDSTAAEGVQKDGPGRADISALAPEGLNLQKTASGTFRSSTLEKRAPNLTARKQGTPTSGTFEPTTRAAQAVNAKAALANASIGAHPPTPAPSSSTVSDVPGRYQQQESDSLLPYRLFITAVLSTVSYRLARFHEYIPFNMRTLVPPRPFKNITSNDNDYLLPCSSSVNFFPTLMTLDARLTTTGTLMIASSTVHQRALSLMTSNVSDPLDQSPQPGETNIWLAPGGAVGTYLGPYTTSDEWAEDDTYSHEEERERARERLVRKEVESRWKSDVTEWLAEKGLDMMDWEANGGWVRVQIWTPDMEPGHGENGDAAPLSPDGEVPKSILWPAALCFWRATLGSPTDHRVGTSSGPTDSDVSLEGRPLSHEEADQATFSGLFSTGRISPVVGNTTTTTDVGLEWFRLPEDGGVQDPLAFAERWYLDKKQRDEKLDAKRKFREAEELLRRQEALKSAAAEEERSKRETEKLEKAATVSSARKASTAGDLQPVGGVYPTPPDGVHPQGPASVPSLGAPGSAPGSVQPSGVLSEAAEGAYAGAITQNEMEADLFGPEDGGGSNVGGTRKENIMSDLGIPGSSLNPGGRANMTSMGGDADLYGELDDEMFNENGVTEADFSFFDEPDLGETGSQALDLMDTSGGAAIEDAGNNMGSGITDGSHMLGLMSGDPTTDGTEPRAVDHYPGVEVNLADFDIDQLMKDVTGSSPTQIEHGGNESMKANDRGHVGSSPSLASDIRAKGMLGFESTEGQIMSPPLSPDAVRKKLLPDLGVKLEPAALPPHQGDFALQDQKNDLPYPVKRRHSKFSPVAFNPSLDDSDHKYMSRGRFWFAPGTEEEINRGAEKDRGLKSDEIPEIGLPKRKRKINADTAAIQQGDFLQSADEAIMARDDNNHGSETDPDDGQKESSESDISDDDDTTEEESPQNFVAGVKRKRDVEDDGDVDMASSLQRLAFEPVVEKERLDELAPPPWDCLGPDASDWPLAGVFATKENSSEGILQLASKEFIGVGQILADQLISGTLGPLKTCSGPPYDTGEENTVAIQRGMNEINTAEAVMETFPGAIQCNLNVYAVVEDAPPETPLVGRNTIRPIPQPKRTNSTLKSEVALSSNIFKIPPPHVQVQRAENPLEVLPPALYFWETFGFGPCSGSKDIIAFCVHPSGEGVRDSSGLFLDKMSSVYESCRLGSHVRGEVDRFREGLVPVRLLEVSTGVSVESVVRALKDTCVQLGELAIYSTFHIIIMRTNGSLPTGECLSRIPTGMQNIVIYLVNPFSHPNALVDLCTAFSELFQAYVYCPEVQQSKNINEVVLQIIPIEFIASKTSLVSPTQIQYTRLALEVYERCAQTDPDKTDVFPPTSHAPSILLGQPPPKTIDFKLTSEPSPSLLRENSVLHIGYSQSIDERWVSVAWTDMRGDIQSSVSYCLGRKNADTLRPFEEIAKEIWETTLEITEIRKVHWRLMLVKAGAMGREEIEMWTSLYAQTNNNLTTLSLIAVDTCPSLSLHCSLPPFVPSAFNPQAAMYTTPVSTPQPNTQSPDQFGASATPATPSGSAPTPSAANTTVAAPDTPLELDADATLVDLSDETWGVILSHRLQDSYSITRFQPALASGYLVKRAGTHEHEDPPVVMSVNLLHAQRSYEPLLREILGMYRDLGTLARLKGVADPVRSVVPWHVAAAIKAQEGLSFLM</sequence>
<feature type="region of interest" description="Disordered" evidence="12">
    <location>
        <begin position="933"/>
        <end position="954"/>
    </location>
</feature>
<comment type="function">
    <text evidence="9 11">Component of the SRB8-11 complex. The SRB8-11 complex is a regulatory module of the Mediator complex which is itself involved in regulation of basal and activated RNA polymerase II-dependent transcription. The SRB8-11 complex may be involved in the transcriptional repression of a subset of genes regulated by Mediator. It may inhibit the association of the Mediator complex with RNA polymerase II to form the holoenzyme complex.</text>
</comment>
<dbReference type="GO" id="GO:0045944">
    <property type="term" value="P:positive regulation of transcription by RNA polymerase II"/>
    <property type="evidence" value="ECO:0007669"/>
    <property type="project" value="TreeGrafter"/>
</dbReference>
<evidence type="ECO:0000256" key="11">
    <source>
        <dbReference type="RuleBase" id="RU364134"/>
    </source>
</evidence>
<feature type="domain" description="MID" evidence="15">
    <location>
        <begin position="1242"/>
        <end position="1433"/>
    </location>
</feature>
<comment type="subcellular location">
    <subcellularLocation>
        <location evidence="1 11">Nucleus</location>
    </subcellularLocation>
</comment>
<dbReference type="Pfam" id="PF06333">
    <property type="entry name" value="Med13_C"/>
    <property type="match status" value="1"/>
</dbReference>
<evidence type="ECO:0000256" key="4">
    <source>
        <dbReference type="ARBA" id="ARBA00022491"/>
    </source>
</evidence>
<dbReference type="OrthoDB" id="103819at2759"/>
<feature type="region of interest" description="Disordered" evidence="12">
    <location>
        <begin position="131"/>
        <end position="163"/>
    </location>
</feature>
<dbReference type="GO" id="GO:0003713">
    <property type="term" value="F:transcription coactivator activity"/>
    <property type="evidence" value="ECO:0007669"/>
    <property type="project" value="TreeGrafter"/>
</dbReference>
<evidence type="ECO:0000259" key="15">
    <source>
        <dbReference type="Pfam" id="PF18296"/>
    </source>
</evidence>
<dbReference type="PANTHER" id="PTHR48249">
    <property type="entry name" value="MEDIATOR OF RNA POLYMERASE II TRANSCRIPTION SUBUNIT 13"/>
    <property type="match status" value="1"/>
</dbReference>
<feature type="region of interest" description="Disordered" evidence="12">
    <location>
        <begin position="1611"/>
        <end position="1651"/>
    </location>
</feature>
<name>A0A9P8KZG3_9PEZI</name>
<evidence type="ECO:0000256" key="2">
    <source>
        <dbReference type="ARBA" id="ARBA00009354"/>
    </source>
</evidence>
<dbReference type="InterPro" id="IPR021643">
    <property type="entry name" value="Mediator_Med13_N"/>
</dbReference>
<dbReference type="PANTHER" id="PTHR48249:SF3">
    <property type="entry name" value="MEDIATOR OF RNA POLYMERASE II TRANSCRIPTION SUBUNIT 13"/>
    <property type="match status" value="1"/>
</dbReference>
<evidence type="ECO:0000259" key="13">
    <source>
        <dbReference type="Pfam" id="PF06333"/>
    </source>
</evidence>
<feature type="domain" description="Mediator complex subunit Med13 C-terminal" evidence="13">
    <location>
        <begin position="1450"/>
        <end position="1765"/>
    </location>
</feature>
<feature type="region of interest" description="Disordered" evidence="12">
    <location>
        <begin position="180"/>
        <end position="203"/>
    </location>
</feature>
<evidence type="ECO:0000256" key="8">
    <source>
        <dbReference type="ARBA" id="ARBA00023242"/>
    </source>
</evidence>
<feature type="domain" description="Mediator complex subunit Med13 N-terminal" evidence="14">
    <location>
        <begin position="1"/>
        <end position="435"/>
    </location>
</feature>
<keyword evidence="17" id="KW-1185">Reference proteome</keyword>
<evidence type="ECO:0000256" key="10">
    <source>
        <dbReference type="ARBA" id="ARBA00032008"/>
    </source>
</evidence>
<evidence type="ECO:0000256" key="1">
    <source>
        <dbReference type="ARBA" id="ARBA00004123"/>
    </source>
</evidence>
<feature type="compositionally biased region" description="Basic and acidic residues" evidence="12">
    <location>
        <begin position="933"/>
        <end position="945"/>
    </location>
</feature>
<feature type="compositionally biased region" description="Polar residues" evidence="12">
    <location>
        <begin position="447"/>
        <end position="456"/>
    </location>
</feature>
<evidence type="ECO:0000313" key="17">
    <source>
        <dbReference type="Proteomes" id="UP000698800"/>
    </source>
</evidence>
<feature type="compositionally biased region" description="Low complexity" evidence="12">
    <location>
        <begin position="1630"/>
        <end position="1651"/>
    </location>
</feature>
<evidence type="ECO:0000256" key="12">
    <source>
        <dbReference type="SAM" id="MobiDB-lite"/>
    </source>
</evidence>
<comment type="subunit">
    <text evidence="11">Component of the SRB8-11 complex, which itself associates with the Mediator complex.</text>
</comment>
<evidence type="ECO:0000313" key="16">
    <source>
        <dbReference type="EMBL" id="KAH0534059.1"/>
    </source>
</evidence>
<proteinExistence type="inferred from homology"/>
<dbReference type="Proteomes" id="UP000698800">
    <property type="component" value="Unassembled WGS sequence"/>
</dbReference>
<dbReference type="InterPro" id="IPR041285">
    <property type="entry name" value="MID_MedPIWI"/>
</dbReference>
<feature type="compositionally biased region" description="Basic and acidic residues" evidence="12">
    <location>
        <begin position="550"/>
        <end position="568"/>
    </location>
</feature>
<feature type="region of interest" description="Disordered" evidence="12">
    <location>
        <begin position="982"/>
        <end position="1031"/>
    </location>
</feature>
<dbReference type="InterPro" id="IPR051139">
    <property type="entry name" value="Mediator_complx_sub13"/>
</dbReference>
<feature type="region of interest" description="Disordered" evidence="12">
    <location>
        <begin position="442"/>
        <end position="461"/>
    </location>
</feature>
<feature type="compositionally biased region" description="Basic and acidic residues" evidence="12">
    <location>
        <begin position="982"/>
        <end position="1000"/>
    </location>
</feature>
<feature type="region of interest" description="Disordered" evidence="12">
    <location>
        <begin position="550"/>
        <end position="622"/>
    </location>
</feature>
<evidence type="ECO:0000256" key="6">
    <source>
        <dbReference type="ARBA" id="ARBA00023159"/>
    </source>
</evidence>
<keyword evidence="7 11" id="KW-0804">Transcription</keyword>
<keyword evidence="8 11" id="KW-0539">Nucleus</keyword>
<dbReference type="InterPro" id="IPR009401">
    <property type="entry name" value="Med13_C"/>
</dbReference>
<accession>A0A9P8KZG3</accession>
<feature type="compositionally biased region" description="Low complexity" evidence="12">
    <location>
        <begin position="190"/>
        <end position="199"/>
    </location>
</feature>
<keyword evidence="6 11" id="KW-0010">Activator</keyword>
<dbReference type="Pfam" id="PF18296">
    <property type="entry name" value="MID_MedPIWI"/>
    <property type="match status" value="1"/>
</dbReference>
<comment type="caution">
    <text evidence="16">The sequence shown here is derived from an EMBL/GenBank/DDBJ whole genome shotgun (WGS) entry which is preliminary data.</text>
</comment>
<dbReference type="GO" id="GO:0016592">
    <property type="term" value="C:mediator complex"/>
    <property type="evidence" value="ECO:0007669"/>
    <property type="project" value="InterPro"/>
</dbReference>
<evidence type="ECO:0000256" key="5">
    <source>
        <dbReference type="ARBA" id="ARBA00023015"/>
    </source>
</evidence>